<evidence type="ECO:0000313" key="3">
    <source>
        <dbReference type="Proteomes" id="UP000186026"/>
    </source>
</evidence>
<gene>
    <name evidence="2" type="ORF">SAMN05421761_10480</name>
</gene>
<feature type="transmembrane region" description="Helical" evidence="1">
    <location>
        <begin position="127"/>
        <end position="148"/>
    </location>
</feature>
<dbReference type="RefSeq" id="WP_076499932.1">
    <property type="nucleotide sequence ID" value="NZ_FTOP01000004.1"/>
</dbReference>
<keyword evidence="1" id="KW-0472">Membrane</keyword>
<keyword evidence="1" id="KW-0812">Transmembrane</keyword>
<feature type="transmembrane region" description="Helical" evidence="1">
    <location>
        <begin position="154"/>
        <end position="176"/>
    </location>
</feature>
<proteinExistence type="predicted"/>
<evidence type="ECO:0000256" key="1">
    <source>
        <dbReference type="SAM" id="Phobius"/>
    </source>
</evidence>
<name>A0A1N7LSC3_9BACT</name>
<keyword evidence="1" id="KW-1133">Transmembrane helix</keyword>
<organism evidence="2 3">
    <name type="scientific">Belliella pelovolcani</name>
    <dbReference type="NCBI Taxonomy" id="529505"/>
    <lineage>
        <taxon>Bacteria</taxon>
        <taxon>Pseudomonadati</taxon>
        <taxon>Bacteroidota</taxon>
        <taxon>Cytophagia</taxon>
        <taxon>Cytophagales</taxon>
        <taxon>Cyclobacteriaceae</taxon>
        <taxon>Belliella</taxon>
    </lineage>
</organism>
<dbReference type="OrthoDB" id="1253105at2"/>
<dbReference type="Proteomes" id="UP000186026">
    <property type="component" value="Unassembled WGS sequence"/>
</dbReference>
<accession>A0A1N7LSC3</accession>
<feature type="transmembrane region" description="Helical" evidence="1">
    <location>
        <begin position="197"/>
        <end position="214"/>
    </location>
</feature>
<dbReference type="EMBL" id="FTOP01000004">
    <property type="protein sequence ID" value="SIS76753.1"/>
    <property type="molecule type" value="Genomic_DNA"/>
</dbReference>
<sequence length="220" mass="24558">MNELQLTGGARIGMANASIPFATLKVNKDRLELNASIVGNLTFQPADIISIEPYTMIPIIGQGIKINHKVANYKERVIFWTFKDPNSVVRQIKETGFLSNENQTNQKIERTIIEKQSKGGFPIKKGFAIGAIVVWNLLFLTDIVPFFLGDREGFPIGNGVLTAIGLLFLTALFSLISSDFRRLILKEGRELSDIKKFAIFAMIISGFMLLQLGIMTKFMN</sequence>
<evidence type="ECO:0000313" key="2">
    <source>
        <dbReference type="EMBL" id="SIS76753.1"/>
    </source>
</evidence>
<protein>
    <submittedName>
        <fullName evidence="2">Uncharacterized protein</fullName>
    </submittedName>
</protein>
<dbReference type="STRING" id="529505.SAMN05421761_10480"/>
<reference evidence="3" key="1">
    <citation type="submission" date="2017-01" db="EMBL/GenBank/DDBJ databases">
        <authorList>
            <person name="Varghese N."/>
            <person name="Submissions S."/>
        </authorList>
    </citation>
    <scope>NUCLEOTIDE SEQUENCE [LARGE SCALE GENOMIC DNA]</scope>
    <source>
        <strain evidence="3">DSM 46698</strain>
    </source>
</reference>
<keyword evidence="3" id="KW-1185">Reference proteome</keyword>
<dbReference type="AlphaFoldDB" id="A0A1N7LSC3"/>